<dbReference type="Proteomes" id="UP000249915">
    <property type="component" value="Unassembled WGS sequence"/>
</dbReference>
<dbReference type="EMBL" id="MASW01000006">
    <property type="protein sequence ID" value="PXY21040.1"/>
    <property type="molecule type" value="Genomic_DNA"/>
</dbReference>
<reference evidence="1 2" key="1">
    <citation type="submission" date="2016-07" db="EMBL/GenBank/DDBJ databases">
        <title>Draft genome sequence of Prauserella muralis DSM 45305, isolated from a mould-covered wall in an indoor environment.</title>
        <authorList>
            <person name="Ruckert C."/>
            <person name="Albersmeier A."/>
            <person name="Jiang C.-L."/>
            <person name="Jiang Y."/>
            <person name="Kalinowski J."/>
            <person name="Schneider O."/>
            <person name="Winkler A."/>
            <person name="Zotchev S.B."/>
        </authorList>
    </citation>
    <scope>NUCLEOTIDE SEQUENCE [LARGE SCALE GENOMIC DNA]</scope>
    <source>
        <strain evidence="1 2">DSM 45305</strain>
    </source>
</reference>
<dbReference type="OrthoDB" id="5187995at2"/>
<sequence>MTADAVGVAIGTLERSVRGPRRARAELLREVRDGLEDAVDAYREAGLDPVEARRRAVQDFGDAREVAAALQEELAAGYGRGAAARMAVAFPALVVLWDLVWATGSQPGGTPPAAGILARLIDGLSFTAAAACGIALVLLWSRGRRGVPAARVTTGVGVLGLCTLAGVGGGSVLLNVLNTGRAASAYSDPPAFGVLAVTVGVAAWLCVSGQRCLRLGRLARSGP</sequence>
<dbReference type="InterPro" id="IPR047928">
    <property type="entry name" value="Perm_prefix_1"/>
</dbReference>
<proteinExistence type="predicted"/>
<keyword evidence="2" id="KW-1185">Reference proteome</keyword>
<protein>
    <submittedName>
        <fullName evidence="1">Uncharacterized protein</fullName>
    </submittedName>
</protein>
<dbReference type="RefSeq" id="WP_112284279.1">
    <property type="nucleotide sequence ID" value="NZ_MASW01000006.1"/>
</dbReference>
<comment type="caution">
    <text evidence="1">The sequence shown here is derived from an EMBL/GenBank/DDBJ whole genome shotgun (WGS) entry which is preliminary data.</text>
</comment>
<evidence type="ECO:0000313" key="1">
    <source>
        <dbReference type="EMBL" id="PXY21040.1"/>
    </source>
</evidence>
<evidence type="ECO:0000313" key="2">
    <source>
        <dbReference type="Proteomes" id="UP000249915"/>
    </source>
</evidence>
<accession>A0A2V4AYP6</accession>
<dbReference type="NCBIfam" id="NF038403">
    <property type="entry name" value="perm_prefix_1"/>
    <property type="match status" value="1"/>
</dbReference>
<name>A0A2V4AYP6_9PSEU</name>
<organism evidence="1 2">
    <name type="scientific">Prauserella muralis</name>
    <dbReference type="NCBI Taxonomy" id="588067"/>
    <lineage>
        <taxon>Bacteria</taxon>
        <taxon>Bacillati</taxon>
        <taxon>Actinomycetota</taxon>
        <taxon>Actinomycetes</taxon>
        <taxon>Pseudonocardiales</taxon>
        <taxon>Pseudonocardiaceae</taxon>
        <taxon>Prauserella</taxon>
    </lineage>
</organism>
<gene>
    <name evidence="1" type="ORF">BAY60_26560</name>
</gene>
<dbReference type="AlphaFoldDB" id="A0A2V4AYP6"/>